<dbReference type="PANTHER" id="PTHR11941:SF54">
    <property type="entry name" value="ENOYL-COA HYDRATASE, MITOCHONDRIAL"/>
    <property type="match status" value="1"/>
</dbReference>
<dbReference type="EMBL" id="CP134500">
    <property type="protein sequence ID" value="WNF29663.1"/>
    <property type="molecule type" value="Genomic_DNA"/>
</dbReference>
<accession>A0ABY9W1H4</accession>
<dbReference type="PANTHER" id="PTHR11941">
    <property type="entry name" value="ENOYL-COA HYDRATASE-RELATED"/>
    <property type="match status" value="1"/>
</dbReference>
<dbReference type="InterPro" id="IPR029045">
    <property type="entry name" value="ClpP/crotonase-like_dom_sf"/>
</dbReference>
<gene>
    <name evidence="1" type="ORF">RI138_24115</name>
</gene>
<reference evidence="1 2" key="1">
    <citation type="submission" date="2023-09" db="EMBL/GenBank/DDBJ databases">
        <title>Genome completion map analysis of the actinomycetes C11-1.</title>
        <authorList>
            <person name="Qin P."/>
            <person name="Guan P."/>
        </authorList>
    </citation>
    <scope>NUCLEOTIDE SEQUENCE [LARGE SCALE GENOMIC DNA]</scope>
    <source>
        <strain evidence="1 2">C11-1</strain>
    </source>
</reference>
<keyword evidence="2" id="KW-1185">Reference proteome</keyword>
<evidence type="ECO:0000313" key="1">
    <source>
        <dbReference type="EMBL" id="WNF29663.1"/>
    </source>
</evidence>
<organism evidence="1 2">
    <name type="scientific">Streptomyces durocortorensis</name>
    <dbReference type="NCBI Taxonomy" id="2811104"/>
    <lineage>
        <taxon>Bacteria</taxon>
        <taxon>Bacillati</taxon>
        <taxon>Actinomycetota</taxon>
        <taxon>Actinomycetes</taxon>
        <taxon>Kitasatosporales</taxon>
        <taxon>Streptomycetaceae</taxon>
        <taxon>Streptomyces</taxon>
    </lineage>
</organism>
<name>A0ABY9W1H4_9ACTN</name>
<proteinExistence type="predicted"/>
<dbReference type="InterPro" id="IPR001753">
    <property type="entry name" value="Enoyl-CoA_hydra/iso"/>
</dbReference>
<protein>
    <submittedName>
        <fullName evidence="1">Enoyl-CoA hydratase/isomerase family protein</fullName>
    </submittedName>
</protein>
<dbReference type="Proteomes" id="UP001303236">
    <property type="component" value="Chromosome"/>
</dbReference>
<evidence type="ECO:0000313" key="2">
    <source>
        <dbReference type="Proteomes" id="UP001303236"/>
    </source>
</evidence>
<dbReference type="Pfam" id="PF00378">
    <property type="entry name" value="ECH_1"/>
    <property type="match status" value="1"/>
</dbReference>
<dbReference type="Gene3D" id="3.90.226.10">
    <property type="entry name" value="2-enoyl-CoA Hydratase, Chain A, domain 1"/>
    <property type="match status" value="1"/>
</dbReference>
<dbReference type="SUPFAM" id="SSF52096">
    <property type="entry name" value="ClpP/crotonase"/>
    <property type="match status" value="1"/>
</dbReference>
<dbReference type="CDD" id="cd06558">
    <property type="entry name" value="crotonase-like"/>
    <property type="match status" value="1"/>
</dbReference>
<sequence>MSAAPTPGTADTSPGLPAVPQDAFFPLRLTYDGPLAVLTMDSPPANTFDAAMWRGWAQAMRWLTEHPPRALLVRAGGRIVSAGVDVQVFADLDPDTAEEFWHGQLRITQALEKLPCPTVFAAHSLTLTAAFELALACDLIVATASARFGLVERKVGFTPSMGGTQRLAERAGPGRARELVMTGDLYRGATLADWGVVNALFKPATFHADAHAYALRLANGPTVAHSATKQVVRAYLDGGVEAADGLLPAVAGRVARSSDHARAVAAFLADGPEHATTYAGE</sequence>